<keyword evidence="6" id="KW-1185">Reference proteome</keyword>
<dbReference type="Pfam" id="PF00149">
    <property type="entry name" value="Metallophos"/>
    <property type="match status" value="1"/>
</dbReference>
<protein>
    <submittedName>
        <fullName evidence="5">2', 3'-cyclic nucleotide 2'-phosphodiesterase</fullName>
    </submittedName>
</protein>
<dbReference type="PANTHER" id="PTHR11575">
    <property type="entry name" value="5'-NUCLEOTIDASE-RELATED"/>
    <property type="match status" value="1"/>
</dbReference>
<dbReference type="GO" id="GO:0000166">
    <property type="term" value="F:nucleotide binding"/>
    <property type="evidence" value="ECO:0007669"/>
    <property type="project" value="UniProtKB-KW"/>
</dbReference>
<name>A0A8E1USB4_9BACT</name>
<organism evidence="5 6">
    <name type="scientific">Xylanibacter rarus</name>
    <dbReference type="NCBI Taxonomy" id="1676614"/>
    <lineage>
        <taxon>Bacteria</taxon>
        <taxon>Pseudomonadati</taxon>
        <taxon>Bacteroidota</taxon>
        <taxon>Bacteroidia</taxon>
        <taxon>Bacteroidales</taxon>
        <taxon>Prevotellaceae</taxon>
        <taxon>Xylanibacter</taxon>
    </lineage>
</organism>
<keyword evidence="1" id="KW-0732">Signal</keyword>
<dbReference type="InterPro" id="IPR006179">
    <property type="entry name" value="5_nucleotidase/apyrase"/>
</dbReference>
<dbReference type="PRINTS" id="PR01607">
    <property type="entry name" value="APYRASEFAMLY"/>
</dbReference>
<dbReference type="Pfam" id="PF02872">
    <property type="entry name" value="5_nucleotid_C"/>
    <property type="match status" value="1"/>
</dbReference>
<dbReference type="PANTHER" id="PTHR11575:SF6">
    <property type="entry name" value="2',3'-CYCLIC-NUCLEOTIDE 2'-PHOSPHODIESTERASE_3'-NUCLEOTIDASE"/>
    <property type="match status" value="1"/>
</dbReference>
<dbReference type="SUPFAM" id="SSF55816">
    <property type="entry name" value="5'-nucleotidase (syn. UDP-sugar hydrolase), C-terminal domain"/>
    <property type="match status" value="1"/>
</dbReference>
<gene>
    <name evidence="5" type="ORF">ACU52_05420</name>
</gene>
<feature type="domain" description="Calcineurin-like phosphoesterase" evidence="3">
    <location>
        <begin position="27"/>
        <end position="255"/>
    </location>
</feature>
<evidence type="ECO:0000256" key="1">
    <source>
        <dbReference type="ARBA" id="ARBA00022729"/>
    </source>
</evidence>
<comment type="caution">
    <text evidence="5">The sequence shown here is derived from an EMBL/GenBank/DDBJ whole genome shotgun (WGS) entry which is preliminary data.</text>
</comment>
<dbReference type="Gene3D" id="3.90.780.10">
    <property type="entry name" value="5'-Nucleotidase, C-terminal domain"/>
    <property type="match status" value="1"/>
</dbReference>
<dbReference type="GO" id="GO:0030288">
    <property type="term" value="C:outer membrane-bounded periplasmic space"/>
    <property type="evidence" value="ECO:0007669"/>
    <property type="project" value="TreeGrafter"/>
</dbReference>
<dbReference type="InterPro" id="IPR036907">
    <property type="entry name" value="5'-Nucleotdase_C_sf"/>
</dbReference>
<reference evidence="5 6" key="1">
    <citation type="submission" date="2015-06" db="EMBL/GenBank/DDBJ databases">
        <title>Prevotella sp. 109, sp. nov., a novel member of the family Prevotellaceae isolated from human faeces.</title>
        <authorList>
            <person name="Shkoporov A.N."/>
            <person name="Chaplin A.V."/>
            <person name="Kafarskaia L.I."/>
            <person name="Efimov B.A."/>
        </authorList>
    </citation>
    <scope>NUCLEOTIDE SEQUENCE [LARGE SCALE GENOMIC DNA]</scope>
    <source>
        <strain evidence="5 6">109</strain>
    </source>
</reference>
<feature type="domain" description="5'-Nucleotidase C-terminal" evidence="4">
    <location>
        <begin position="334"/>
        <end position="508"/>
    </location>
</feature>
<dbReference type="InterPro" id="IPR008334">
    <property type="entry name" value="5'-Nucleotdase_C"/>
</dbReference>
<dbReference type="Gene3D" id="3.60.21.10">
    <property type="match status" value="1"/>
</dbReference>
<dbReference type="InterPro" id="IPR029052">
    <property type="entry name" value="Metallo-depent_PP-like"/>
</dbReference>
<sequence>MLRLVAISFFTICLNTLLMGQEKTIKLRIIQTSDVHGCFFPYDFIERKPAKGSLARVSTYIKDLRKTYGANLILMDNGDILQGQPTCYYCNYVKPELPNVAASVINYMGYDVQTIGNHDIETGHNVYDKWIKEVKCPMLAANIISKDTEKPYLKPYHIINRDGIKIAIIGMITPAIPNWLNEKLWEGMSFQEMKECALYWTTYLKKQENPDIIIGLFHSGAEGGIITDEYEEDASLRIAKEVPGFDLILYGHDHKKHIETIKNKDGHDVLCMDPSSNAYFICDAEIDVTINNGQIINKQIKGSLKDVRNLPVDTAFMEYFKDEIDSINNYVNKKIGTFKNSIYTRDSYFGSSAFCDFIQNVQLKVTNADVSFNAPLSFDACIKAGDVFVGDLFNLYKYENQIYTIKMTGKEIKNYLEMSYGLWTNTMVSKDDHIMLLNIDSVNGIKKYTFKNLAFNFDSAAGIDYEVDVTKPYGNKIHILQMSNGESFIMDKWYNVAMNSYRGNGGGELLTRGAGIPKNSIKGRIIYESEHDQRYYIMKEIEDAKIVNPKPNDNWKFVPSSLAIPAIRRDKDLLFGNR</sequence>
<keyword evidence="2" id="KW-0547">Nucleotide-binding</keyword>
<dbReference type="RefSeq" id="WP_053398066.1">
    <property type="nucleotide sequence ID" value="NZ_LFQU01000007.1"/>
</dbReference>
<dbReference type="GO" id="GO:0016787">
    <property type="term" value="F:hydrolase activity"/>
    <property type="evidence" value="ECO:0007669"/>
    <property type="project" value="UniProtKB-KW"/>
</dbReference>
<comment type="similarity">
    <text evidence="2">Belongs to the 5'-nucleotidase family.</text>
</comment>
<dbReference type="GO" id="GO:0009166">
    <property type="term" value="P:nucleotide catabolic process"/>
    <property type="evidence" value="ECO:0007669"/>
    <property type="project" value="InterPro"/>
</dbReference>
<evidence type="ECO:0000313" key="5">
    <source>
        <dbReference type="EMBL" id="KOO68963.1"/>
    </source>
</evidence>
<dbReference type="EMBL" id="LFQU01000007">
    <property type="protein sequence ID" value="KOO68963.1"/>
    <property type="molecule type" value="Genomic_DNA"/>
</dbReference>
<evidence type="ECO:0000259" key="4">
    <source>
        <dbReference type="Pfam" id="PF02872"/>
    </source>
</evidence>
<evidence type="ECO:0000256" key="2">
    <source>
        <dbReference type="RuleBase" id="RU362119"/>
    </source>
</evidence>
<dbReference type="Proteomes" id="UP000036951">
    <property type="component" value="Unassembled WGS sequence"/>
</dbReference>
<proteinExistence type="inferred from homology"/>
<dbReference type="SUPFAM" id="SSF56300">
    <property type="entry name" value="Metallo-dependent phosphatases"/>
    <property type="match status" value="1"/>
</dbReference>
<keyword evidence="2" id="KW-0378">Hydrolase</keyword>
<accession>A0A8E1USB4</accession>
<dbReference type="InterPro" id="IPR004843">
    <property type="entry name" value="Calcineurin-like_PHP"/>
</dbReference>
<evidence type="ECO:0000313" key="6">
    <source>
        <dbReference type="Proteomes" id="UP000036951"/>
    </source>
</evidence>
<dbReference type="AlphaFoldDB" id="A0A8E1USB4"/>
<evidence type="ECO:0000259" key="3">
    <source>
        <dbReference type="Pfam" id="PF00149"/>
    </source>
</evidence>